<feature type="chain" id="PRO_5036456030" description="Lipoprotein" evidence="1">
    <location>
        <begin position="24"/>
        <end position="140"/>
    </location>
</feature>
<sequence>MPTLNRLNAAAAFALLAALAACAPNSGGVRGYTAFAATAQVTEIDADVPLQGFANCFRMRATFLPFSTFVQGVDRFVYQLRAEDLWLEEMIVAPTKSGGITGELRVSGIYDAGWREILERDRLPALAACQTEAGIAQVSK</sequence>
<evidence type="ECO:0000313" key="2">
    <source>
        <dbReference type="EMBL" id="NUB45627.1"/>
    </source>
</evidence>
<protein>
    <recommendedName>
        <fullName evidence="4">Lipoprotein</fullName>
    </recommendedName>
</protein>
<feature type="signal peptide" evidence="1">
    <location>
        <begin position="1"/>
        <end position="23"/>
    </location>
</feature>
<evidence type="ECO:0000256" key="1">
    <source>
        <dbReference type="SAM" id="SignalP"/>
    </source>
</evidence>
<organism evidence="2 3">
    <name type="scientific">Fertoeibacter niger</name>
    <dbReference type="NCBI Taxonomy" id="2656921"/>
    <lineage>
        <taxon>Bacteria</taxon>
        <taxon>Pseudomonadati</taxon>
        <taxon>Pseudomonadota</taxon>
        <taxon>Alphaproteobacteria</taxon>
        <taxon>Rhodobacterales</taxon>
        <taxon>Paracoccaceae</taxon>
        <taxon>Fertoeibacter</taxon>
    </lineage>
</organism>
<dbReference type="PROSITE" id="PS51257">
    <property type="entry name" value="PROKAR_LIPOPROTEIN"/>
    <property type="match status" value="1"/>
</dbReference>
<dbReference type="Proteomes" id="UP000484076">
    <property type="component" value="Unassembled WGS sequence"/>
</dbReference>
<gene>
    <name evidence="2" type="ORF">GEU84_014600</name>
</gene>
<proteinExistence type="predicted"/>
<evidence type="ECO:0000313" key="3">
    <source>
        <dbReference type="Proteomes" id="UP000484076"/>
    </source>
</evidence>
<name>A0A8X8GYV0_9RHOB</name>
<accession>A0A8X8GYV0</accession>
<dbReference type="AlphaFoldDB" id="A0A8X8GYV0"/>
<keyword evidence="1" id="KW-0732">Signal</keyword>
<dbReference type="RefSeq" id="WP_152827352.1">
    <property type="nucleotide sequence ID" value="NZ_WHUT02000008.1"/>
</dbReference>
<keyword evidence="3" id="KW-1185">Reference proteome</keyword>
<comment type="caution">
    <text evidence="2">The sequence shown here is derived from an EMBL/GenBank/DDBJ whole genome shotgun (WGS) entry which is preliminary data.</text>
</comment>
<dbReference type="EMBL" id="WHUT02000008">
    <property type="protein sequence ID" value="NUB45627.1"/>
    <property type="molecule type" value="Genomic_DNA"/>
</dbReference>
<evidence type="ECO:0008006" key="4">
    <source>
        <dbReference type="Google" id="ProtNLM"/>
    </source>
</evidence>
<reference evidence="2" key="1">
    <citation type="submission" date="2020-05" db="EMBL/GenBank/DDBJ databases">
        <title>Fertoebacter nigrum gen. nov., sp. nov., a new member of the family Rhodobacteraceae.</title>
        <authorList>
            <person name="Szuroczki S."/>
            <person name="Abbaszade G."/>
            <person name="Buni D."/>
            <person name="Schumann P."/>
            <person name="Toth E."/>
        </authorList>
    </citation>
    <scope>NUCLEOTIDE SEQUENCE</scope>
    <source>
        <strain evidence="2">RG-N-1a</strain>
    </source>
</reference>